<dbReference type="EMBL" id="QPJW01000009">
    <property type="protein sequence ID" value="RCX17386.1"/>
    <property type="molecule type" value="Genomic_DNA"/>
</dbReference>
<dbReference type="InterPro" id="IPR015422">
    <property type="entry name" value="PyrdxlP-dep_Trfase_small"/>
</dbReference>
<dbReference type="RefSeq" id="WP_114498029.1">
    <property type="nucleotide sequence ID" value="NZ_QPJW01000009.1"/>
</dbReference>
<evidence type="ECO:0000256" key="1">
    <source>
        <dbReference type="SAM" id="MobiDB-lite"/>
    </source>
</evidence>
<dbReference type="Proteomes" id="UP000253090">
    <property type="component" value="Unassembled WGS sequence"/>
</dbReference>
<proteinExistence type="predicted"/>
<dbReference type="OrthoDB" id="9802601at2"/>
<feature type="compositionally biased region" description="Basic and acidic residues" evidence="1">
    <location>
        <begin position="38"/>
        <end position="51"/>
    </location>
</feature>
<evidence type="ECO:0000313" key="3">
    <source>
        <dbReference type="Proteomes" id="UP000253090"/>
    </source>
</evidence>
<dbReference type="SUPFAM" id="SSF53383">
    <property type="entry name" value="PLP-dependent transferases"/>
    <property type="match status" value="1"/>
</dbReference>
<dbReference type="InterPro" id="IPR015424">
    <property type="entry name" value="PyrdxlP-dep_Trfase"/>
</dbReference>
<organism evidence="2 3">
    <name type="scientific">Fontibacillus phaseoli</name>
    <dbReference type="NCBI Taxonomy" id="1416533"/>
    <lineage>
        <taxon>Bacteria</taxon>
        <taxon>Bacillati</taxon>
        <taxon>Bacillota</taxon>
        <taxon>Bacilli</taxon>
        <taxon>Bacillales</taxon>
        <taxon>Paenibacillaceae</taxon>
        <taxon>Fontibacillus</taxon>
    </lineage>
</organism>
<feature type="region of interest" description="Disordered" evidence="1">
    <location>
        <begin position="34"/>
        <end position="54"/>
    </location>
</feature>
<sequence>MQPWLKKRIENFPAVLKSQVDSYLDEGTFISFAGPEKAGQDSSERDGKGLEENVGESAKSLLMHDLLGGPDWTGTGILDPGNKEYLWVTLPEGMDAEVLLKASLLKGTAFWPGSIPFPEEGKDDQAVGRSPDSGMIRLYYAGQSEDRILAGLARISEAISEFTARFEN</sequence>
<accession>A0A369B9Z8</accession>
<gene>
    <name evidence="2" type="ORF">DFP94_109110</name>
</gene>
<protein>
    <submittedName>
        <fullName evidence="2">Uncharacterized protein</fullName>
    </submittedName>
</protein>
<reference evidence="2 3" key="1">
    <citation type="submission" date="2018-07" db="EMBL/GenBank/DDBJ databases">
        <title>Genomic Encyclopedia of Type Strains, Phase III (KMG-III): the genomes of soil and plant-associated and newly described type strains.</title>
        <authorList>
            <person name="Whitman W."/>
        </authorList>
    </citation>
    <scope>NUCLEOTIDE SEQUENCE [LARGE SCALE GENOMIC DNA]</scope>
    <source>
        <strain evidence="2 3">CECT 8333</strain>
    </source>
</reference>
<name>A0A369B9Z8_9BACL</name>
<evidence type="ECO:0000313" key="2">
    <source>
        <dbReference type="EMBL" id="RCX17386.1"/>
    </source>
</evidence>
<comment type="caution">
    <text evidence="2">The sequence shown here is derived from an EMBL/GenBank/DDBJ whole genome shotgun (WGS) entry which is preliminary data.</text>
</comment>
<keyword evidence="3" id="KW-1185">Reference proteome</keyword>
<dbReference type="AlphaFoldDB" id="A0A369B9Z8"/>
<dbReference type="Gene3D" id="3.90.1150.10">
    <property type="entry name" value="Aspartate Aminotransferase, domain 1"/>
    <property type="match status" value="1"/>
</dbReference>